<feature type="binding site" evidence="6">
    <location>
        <position position="76"/>
    </location>
    <ligand>
        <name>S-adenosyl-L-methionine</name>
        <dbReference type="ChEBI" id="CHEBI:59789"/>
    </ligand>
</feature>
<keyword evidence="4 6" id="KW-0808">Transferase</keyword>
<dbReference type="Proteomes" id="UP000321638">
    <property type="component" value="Unassembled WGS sequence"/>
</dbReference>
<keyword evidence="8" id="KW-1185">Reference proteome</keyword>
<dbReference type="EMBL" id="VDUZ01000028">
    <property type="protein sequence ID" value="TXL73001.1"/>
    <property type="molecule type" value="Genomic_DNA"/>
</dbReference>
<dbReference type="NCBIfam" id="TIGR00138">
    <property type="entry name" value="rsmG_gidB"/>
    <property type="match status" value="1"/>
</dbReference>
<evidence type="ECO:0000313" key="8">
    <source>
        <dbReference type="Proteomes" id="UP000321638"/>
    </source>
</evidence>
<comment type="catalytic activity">
    <reaction evidence="6">
        <text>guanosine(527) in 16S rRNA + S-adenosyl-L-methionine = N(7)-methylguanosine(527) in 16S rRNA + S-adenosyl-L-homocysteine</text>
        <dbReference type="Rhea" id="RHEA:42732"/>
        <dbReference type="Rhea" id="RHEA-COMP:10209"/>
        <dbReference type="Rhea" id="RHEA-COMP:10210"/>
        <dbReference type="ChEBI" id="CHEBI:57856"/>
        <dbReference type="ChEBI" id="CHEBI:59789"/>
        <dbReference type="ChEBI" id="CHEBI:74269"/>
        <dbReference type="ChEBI" id="CHEBI:74480"/>
        <dbReference type="EC" id="2.1.1.170"/>
    </reaction>
</comment>
<feature type="binding site" evidence="6">
    <location>
        <begin position="126"/>
        <end position="127"/>
    </location>
    <ligand>
        <name>S-adenosyl-L-methionine</name>
        <dbReference type="ChEBI" id="CHEBI:59789"/>
    </ligand>
</feature>
<comment type="subcellular location">
    <subcellularLocation>
        <location evidence="6">Cytoplasm</location>
    </subcellularLocation>
</comment>
<evidence type="ECO:0000256" key="3">
    <source>
        <dbReference type="ARBA" id="ARBA00022603"/>
    </source>
</evidence>
<sequence>MARDDIAGAVAQLGLSLPEDVWRGLEIHVGALLKWQRSINLVSRSTLDEVWTRHVLDSLQLLPLIPAGARTLVDLGSGAGFPGLVVAIARPDLSVRLVESDNRKAVFLGEVARQAAPTTVIVNKRIEAAAPDPADVITARALAPLPELLDWAHRFTIDPTICLFHKGRSIDDELTDAERRWMMTMDRVPSVTAPDAAILRVARLRPRR</sequence>
<organism evidence="7 8">
    <name type="scientific">Vineibacter terrae</name>
    <dbReference type="NCBI Taxonomy" id="2586908"/>
    <lineage>
        <taxon>Bacteria</taxon>
        <taxon>Pseudomonadati</taxon>
        <taxon>Pseudomonadota</taxon>
        <taxon>Alphaproteobacteria</taxon>
        <taxon>Hyphomicrobiales</taxon>
        <taxon>Vineibacter</taxon>
    </lineage>
</organism>
<dbReference type="GO" id="GO:0070043">
    <property type="term" value="F:rRNA (guanine-N7-)-methyltransferase activity"/>
    <property type="evidence" value="ECO:0007669"/>
    <property type="project" value="UniProtKB-UniRule"/>
</dbReference>
<gene>
    <name evidence="6 7" type="primary">rsmG</name>
    <name evidence="7" type="ORF">FHP25_22655</name>
</gene>
<dbReference type="PANTHER" id="PTHR31760">
    <property type="entry name" value="S-ADENOSYL-L-METHIONINE-DEPENDENT METHYLTRANSFERASES SUPERFAMILY PROTEIN"/>
    <property type="match status" value="1"/>
</dbReference>
<evidence type="ECO:0000256" key="2">
    <source>
        <dbReference type="ARBA" id="ARBA00022552"/>
    </source>
</evidence>
<dbReference type="AlphaFoldDB" id="A0A5C8PH81"/>
<comment type="similarity">
    <text evidence="6">Belongs to the methyltransferase superfamily. RNA methyltransferase RsmG family.</text>
</comment>
<dbReference type="Pfam" id="PF02527">
    <property type="entry name" value="GidB"/>
    <property type="match status" value="1"/>
</dbReference>
<dbReference type="RefSeq" id="WP_147849257.1">
    <property type="nucleotide sequence ID" value="NZ_VDUZ01000028.1"/>
</dbReference>
<evidence type="ECO:0000256" key="6">
    <source>
        <dbReference type="HAMAP-Rule" id="MF_00074"/>
    </source>
</evidence>
<reference evidence="7 8" key="1">
    <citation type="submission" date="2019-06" db="EMBL/GenBank/DDBJ databases">
        <title>New taxonomy in bacterial strain CC-CFT640, isolated from vineyard.</title>
        <authorList>
            <person name="Lin S.-Y."/>
            <person name="Tsai C.-F."/>
            <person name="Young C.-C."/>
        </authorList>
    </citation>
    <scope>NUCLEOTIDE SEQUENCE [LARGE SCALE GENOMIC DNA]</scope>
    <source>
        <strain evidence="7 8">CC-CFT640</strain>
    </source>
</reference>
<keyword evidence="5 6" id="KW-0949">S-adenosyl-L-methionine</keyword>
<comment type="caution">
    <text evidence="7">The sequence shown here is derived from an EMBL/GenBank/DDBJ whole genome shotgun (WGS) entry which is preliminary data.</text>
</comment>
<dbReference type="InterPro" id="IPR003682">
    <property type="entry name" value="rRNA_ssu_MeTfrase_G"/>
</dbReference>
<keyword evidence="2 6" id="KW-0698">rRNA processing</keyword>
<dbReference type="SUPFAM" id="SSF53335">
    <property type="entry name" value="S-adenosyl-L-methionine-dependent methyltransferases"/>
    <property type="match status" value="1"/>
</dbReference>
<dbReference type="Gene3D" id="3.40.50.150">
    <property type="entry name" value="Vaccinia Virus protein VP39"/>
    <property type="match status" value="1"/>
</dbReference>
<keyword evidence="3 6" id="KW-0489">Methyltransferase</keyword>
<evidence type="ECO:0000256" key="1">
    <source>
        <dbReference type="ARBA" id="ARBA00022490"/>
    </source>
</evidence>
<dbReference type="InterPro" id="IPR029063">
    <property type="entry name" value="SAM-dependent_MTases_sf"/>
</dbReference>
<dbReference type="GO" id="GO:0005829">
    <property type="term" value="C:cytosol"/>
    <property type="evidence" value="ECO:0007669"/>
    <property type="project" value="TreeGrafter"/>
</dbReference>
<dbReference type="PIRSF" id="PIRSF003078">
    <property type="entry name" value="GidB"/>
    <property type="match status" value="1"/>
</dbReference>
<feature type="binding site" evidence="6">
    <location>
        <position position="81"/>
    </location>
    <ligand>
        <name>S-adenosyl-L-methionine</name>
        <dbReference type="ChEBI" id="CHEBI:59789"/>
    </ligand>
</feature>
<keyword evidence="1 6" id="KW-0963">Cytoplasm</keyword>
<proteinExistence type="inferred from homology"/>
<dbReference type="OrthoDB" id="9808773at2"/>
<protein>
    <recommendedName>
        <fullName evidence="6">Ribosomal RNA small subunit methyltransferase G</fullName>
        <ecNumber evidence="6">2.1.1.170</ecNumber>
    </recommendedName>
    <alternativeName>
        <fullName evidence="6">16S rRNA 7-methylguanosine methyltransferase</fullName>
        <shortName evidence="6">16S rRNA m7G methyltransferase</shortName>
    </alternativeName>
</protein>
<comment type="caution">
    <text evidence="6">Lacks conserved residue(s) required for the propagation of feature annotation.</text>
</comment>
<evidence type="ECO:0000256" key="4">
    <source>
        <dbReference type="ARBA" id="ARBA00022679"/>
    </source>
</evidence>
<evidence type="ECO:0000256" key="5">
    <source>
        <dbReference type="ARBA" id="ARBA00022691"/>
    </source>
</evidence>
<name>A0A5C8PH81_9HYPH</name>
<evidence type="ECO:0000313" key="7">
    <source>
        <dbReference type="EMBL" id="TXL73001.1"/>
    </source>
</evidence>
<dbReference type="EC" id="2.1.1.170" evidence="6"/>
<feature type="binding site" evidence="6">
    <location>
        <position position="140"/>
    </location>
    <ligand>
        <name>S-adenosyl-L-methionine</name>
        <dbReference type="ChEBI" id="CHEBI:59789"/>
    </ligand>
</feature>
<dbReference type="PANTHER" id="PTHR31760:SF0">
    <property type="entry name" value="S-ADENOSYL-L-METHIONINE-DEPENDENT METHYLTRANSFERASES SUPERFAMILY PROTEIN"/>
    <property type="match status" value="1"/>
</dbReference>
<comment type="function">
    <text evidence="6">Specifically methylates the N7 position of guanine in position 527 of 16S rRNA.</text>
</comment>
<dbReference type="HAMAP" id="MF_00074">
    <property type="entry name" value="16SrRNA_methyltr_G"/>
    <property type="match status" value="1"/>
</dbReference>
<accession>A0A5C8PH81</accession>